<dbReference type="Pfam" id="PF00201">
    <property type="entry name" value="UDPGT"/>
    <property type="match status" value="1"/>
</dbReference>
<keyword evidence="6" id="KW-0479">Metal-binding</keyword>
<evidence type="ECO:0000256" key="4">
    <source>
        <dbReference type="ARBA" id="ARBA00022676"/>
    </source>
</evidence>
<protein>
    <recommendedName>
        <fullName evidence="11">UDP-glucuronosyltransferase</fullName>
    </recommendedName>
</protein>
<dbReference type="AlphaFoldDB" id="A0A8S1AML0"/>
<dbReference type="CDD" id="cd03784">
    <property type="entry name" value="GT1_Gtf-like"/>
    <property type="match status" value="1"/>
</dbReference>
<evidence type="ECO:0000256" key="3">
    <source>
        <dbReference type="ARBA" id="ARBA00009995"/>
    </source>
</evidence>
<dbReference type="GO" id="GO:0008194">
    <property type="term" value="F:UDP-glycosyltransferase activity"/>
    <property type="evidence" value="ECO:0007669"/>
    <property type="project" value="InterPro"/>
</dbReference>
<name>A0A8S1AML0_ARCPL</name>
<comment type="similarity">
    <text evidence="3">Belongs to the UDP-glycosyltransferase family.</text>
</comment>
<keyword evidence="8" id="KW-1133">Transmembrane helix</keyword>
<dbReference type="SUPFAM" id="SSF53756">
    <property type="entry name" value="UDP-Glycosyltransferase/glycogen phosphorylase"/>
    <property type="match status" value="1"/>
</dbReference>
<dbReference type="PANTHER" id="PTHR48043">
    <property type="entry name" value="EG:EG0003.4 PROTEIN-RELATED"/>
    <property type="match status" value="1"/>
</dbReference>
<keyword evidence="4" id="KW-0328">Glycosyltransferase</keyword>
<dbReference type="Proteomes" id="UP000494106">
    <property type="component" value="Unassembled WGS sequence"/>
</dbReference>
<comment type="caution">
    <text evidence="9">The sequence shown here is derived from an EMBL/GenBank/DDBJ whole genome shotgun (WGS) entry which is preliminary data.</text>
</comment>
<evidence type="ECO:0000256" key="5">
    <source>
        <dbReference type="ARBA" id="ARBA00022679"/>
    </source>
</evidence>
<evidence type="ECO:0000256" key="6">
    <source>
        <dbReference type="ARBA" id="ARBA00022723"/>
    </source>
</evidence>
<evidence type="ECO:0000256" key="8">
    <source>
        <dbReference type="SAM" id="Phobius"/>
    </source>
</evidence>
<evidence type="ECO:0000256" key="7">
    <source>
        <dbReference type="ARBA" id="ARBA00022833"/>
    </source>
</evidence>
<sequence>MYIMQNLWHVIILLYSSISVHSLNILGVFPYQGKSHFFVFEPYLQELARRNHNVTVISYFPQEKPIANYHDISLAGKTKILESVFPVDRSYWILMKIFSFLFEKGRDNCEVLLENENVQNLWQSETKFDVVVTEQFNSDCSLGLAYKLGAPVVGMTSHVLMPWHYERLGIHYNPSYMSFQFCEGGTKPTFYQRLERVVLHNLCTILYKYTCQRVNENQIQKYFDIPSLQDLAKDVKAVLMYTNFPVNGPGLYPPNVIEVGGYHVAKTKELPKDLKKFIEESEHGVIFISFGSMLKAATTPEDKVAAIVAAISELPQRVVWKWDGKVLPGNPKNVYLSNWLPQNDILAHPKLVAFYSHCGMLSTTEAIYHGVPMIGMPVFGDQPGNAAAMEESGLGVQIQIRDLTKETLLQKLKTILDPEFRRKVKELSAVWHDRPSSAMDTAIYWTEFVGRTKNYTFRSPAATVPFYQYLYLDIITLLGGPKKLKAQNADEDTGVSTMSTYSSSKFALVIAGLSTGIDFHGANSP</sequence>
<dbReference type="InterPro" id="IPR057247">
    <property type="entry name" value="CARBOXYPEPT_ZN_2"/>
</dbReference>
<accession>A0A8S1AML0</accession>
<evidence type="ECO:0000313" key="10">
    <source>
        <dbReference type="Proteomes" id="UP000494106"/>
    </source>
</evidence>
<comment type="cofactor">
    <cofactor evidence="1">
        <name>Zn(2+)</name>
        <dbReference type="ChEBI" id="CHEBI:29105"/>
    </cofactor>
</comment>
<dbReference type="FunFam" id="3.40.50.2000:FF:000050">
    <property type="entry name" value="UDP-glucuronosyltransferase"/>
    <property type="match status" value="1"/>
</dbReference>
<dbReference type="InterPro" id="IPR050271">
    <property type="entry name" value="UDP-glycosyltransferase"/>
</dbReference>
<keyword evidence="7" id="KW-0862">Zinc</keyword>
<dbReference type="PROSITE" id="PS00133">
    <property type="entry name" value="CARBOXYPEPT_ZN_2"/>
    <property type="match status" value="1"/>
</dbReference>
<dbReference type="PANTHER" id="PTHR48043:SF114">
    <property type="entry name" value="IP04436P-RELATED"/>
    <property type="match status" value="1"/>
</dbReference>
<reference evidence="9 10" key="1">
    <citation type="submission" date="2020-04" db="EMBL/GenBank/DDBJ databases">
        <authorList>
            <person name="Wallbank WR R."/>
            <person name="Pardo Diaz C."/>
            <person name="Kozak K."/>
            <person name="Martin S."/>
            <person name="Jiggins C."/>
            <person name="Moest M."/>
            <person name="Warren A I."/>
            <person name="Byers J.R.P. K."/>
            <person name="Montejo-Kovacevich G."/>
            <person name="Yen C E."/>
        </authorList>
    </citation>
    <scope>NUCLEOTIDE SEQUENCE [LARGE SCALE GENOMIC DNA]</scope>
</reference>
<keyword evidence="5" id="KW-0808">Transferase</keyword>
<dbReference type="OrthoDB" id="5835829at2759"/>
<evidence type="ECO:0000256" key="1">
    <source>
        <dbReference type="ARBA" id="ARBA00001947"/>
    </source>
</evidence>
<organism evidence="9 10">
    <name type="scientific">Arctia plantaginis</name>
    <name type="common">Wood tiger moth</name>
    <name type="synonym">Phalaena plantaginis</name>
    <dbReference type="NCBI Taxonomy" id="874455"/>
    <lineage>
        <taxon>Eukaryota</taxon>
        <taxon>Metazoa</taxon>
        <taxon>Ecdysozoa</taxon>
        <taxon>Arthropoda</taxon>
        <taxon>Hexapoda</taxon>
        <taxon>Insecta</taxon>
        <taxon>Pterygota</taxon>
        <taxon>Neoptera</taxon>
        <taxon>Endopterygota</taxon>
        <taxon>Lepidoptera</taxon>
        <taxon>Glossata</taxon>
        <taxon>Ditrysia</taxon>
        <taxon>Noctuoidea</taxon>
        <taxon>Erebidae</taxon>
        <taxon>Arctiinae</taxon>
        <taxon>Arctia</taxon>
    </lineage>
</organism>
<proteinExistence type="inferred from homology"/>
<gene>
    <name evidence="9" type="ORF">APLA_LOCUS11272</name>
</gene>
<keyword evidence="8" id="KW-0472">Membrane</keyword>
<comment type="similarity">
    <text evidence="2">Belongs to the peptidase M14 family.</text>
</comment>
<dbReference type="EMBL" id="CADEBC010000530">
    <property type="protein sequence ID" value="CAB3247306.1"/>
    <property type="molecule type" value="Genomic_DNA"/>
</dbReference>
<evidence type="ECO:0008006" key="11">
    <source>
        <dbReference type="Google" id="ProtNLM"/>
    </source>
</evidence>
<evidence type="ECO:0000256" key="2">
    <source>
        <dbReference type="ARBA" id="ARBA00005988"/>
    </source>
</evidence>
<dbReference type="Gene3D" id="3.40.50.2000">
    <property type="entry name" value="Glycogen Phosphorylase B"/>
    <property type="match status" value="1"/>
</dbReference>
<keyword evidence="10" id="KW-1185">Reference proteome</keyword>
<evidence type="ECO:0000313" key="9">
    <source>
        <dbReference type="EMBL" id="CAB3247306.1"/>
    </source>
</evidence>
<feature type="transmembrane region" description="Helical" evidence="8">
    <location>
        <begin position="7"/>
        <end position="29"/>
    </location>
</feature>
<dbReference type="InterPro" id="IPR002213">
    <property type="entry name" value="UDP_glucos_trans"/>
</dbReference>
<dbReference type="GO" id="GO:0046872">
    <property type="term" value="F:metal ion binding"/>
    <property type="evidence" value="ECO:0007669"/>
    <property type="project" value="UniProtKB-KW"/>
</dbReference>
<keyword evidence="8" id="KW-0812">Transmembrane</keyword>